<organism evidence="3 4">
    <name type="scientific">Kaistella daneshvariae</name>
    <dbReference type="NCBI Taxonomy" id="2487074"/>
    <lineage>
        <taxon>Bacteria</taxon>
        <taxon>Pseudomonadati</taxon>
        <taxon>Bacteroidota</taxon>
        <taxon>Flavobacteriia</taxon>
        <taxon>Flavobacteriales</taxon>
        <taxon>Weeksellaceae</taxon>
        <taxon>Chryseobacterium group</taxon>
        <taxon>Kaistella</taxon>
    </lineage>
</organism>
<proteinExistence type="predicted"/>
<accession>A0A3N0WZG1</accession>
<name>A0A3N0WZG1_9FLAO</name>
<dbReference type="Pfam" id="PF10882">
    <property type="entry name" value="bPH_5"/>
    <property type="match status" value="1"/>
</dbReference>
<reference evidence="4" key="1">
    <citation type="submission" date="2018-11" db="EMBL/GenBank/DDBJ databases">
        <title>Proposal to divide the Flavobacteriaceae and reorganize its genera based on Amino Acid Identity values calculated from whole genome sequences.</title>
        <authorList>
            <person name="Nicholson A.C."/>
            <person name="Gulvik C.A."/>
            <person name="Whitney A.M."/>
            <person name="Humrighouse B.W."/>
            <person name="Bell M."/>
            <person name="Holmens B."/>
            <person name="Steigerwalt A."/>
            <person name="Villarma A."/>
            <person name="Sheth M."/>
            <person name="Batra D."/>
            <person name="Pryor J."/>
            <person name="Bernardet J.-F."/>
            <person name="Hugo C."/>
            <person name="Kampfer P."/>
            <person name="Newman J."/>
            <person name="Mcquiston J.R."/>
        </authorList>
    </citation>
    <scope>NUCLEOTIDE SEQUENCE [LARGE SCALE GENOMIC DNA]</scope>
    <source>
        <strain evidence="4">H3056</strain>
    </source>
</reference>
<sequence>MHEFKTAKMDGRTRLLTVIFLILLPVLAISSFFFEPQKLSVSIFLCLLFVAVIFISYAFVPKRIALSAEQILIQNLYGAVVIHLNEIKSVERLEKVGFNFRTFGVGGLFGYFGYFNGRDVWYVTNIYKKIKITLHNGKIYMLSPEEPELFIDEIRKISAKRG</sequence>
<dbReference type="RefSeq" id="WP_123264569.1">
    <property type="nucleotide sequence ID" value="NZ_RJUG01000001.1"/>
</dbReference>
<gene>
    <name evidence="3" type="ORF">EGI11_00810</name>
</gene>
<evidence type="ECO:0000313" key="4">
    <source>
        <dbReference type="Proteomes" id="UP000270224"/>
    </source>
</evidence>
<dbReference type="EMBL" id="RJUG01000001">
    <property type="protein sequence ID" value="ROI10477.1"/>
    <property type="molecule type" value="Genomic_DNA"/>
</dbReference>
<protein>
    <recommendedName>
        <fullName evidence="2">Bacterial Pleckstrin homology domain-containing protein</fullName>
    </recommendedName>
</protein>
<dbReference type="AlphaFoldDB" id="A0A3N0WZG1"/>
<evidence type="ECO:0000256" key="1">
    <source>
        <dbReference type="SAM" id="Phobius"/>
    </source>
</evidence>
<keyword evidence="1" id="KW-0472">Membrane</keyword>
<dbReference type="OrthoDB" id="1262787at2"/>
<evidence type="ECO:0000259" key="2">
    <source>
        <dbReference type="Pfam" id="PF10882"/>
    </source>
</evidence>
<keyword evidence="1" id="KW-1133">Transmembrane helix</keyword>
<keyword evidence="1" id="KW-0812">Transmembrane</keyword>
<feature type="transmembrane region" description="Helical" evidence="1">
    <location>
        <begin position="15"/>
        <end position="34"/>
    </location>
</feature>
<dbReference type="Proteomes" id="UP000270224">
    <property type="component" value="Unassembled WGS sequence"/>
</dbReference>
<comment type="caution">
    <text evidence="3">The sequence shown here is derived from an EMBL/GenBank/DDBJ whole genome shotgun (WGS) entry which is preliminary data.</text>
</comment>
<evidence type="ECO:0000313" key="3">
    <source>
        <dbReference type="EMBL" id="ROI10477.1"/>
    </source>
</evidence>
<dbReference type="InterPro" id="IPR027783">
    <property type="entry name" value="Bacterial_PH-related"/>
</dbReference>
<feature type="domain" description="Bacterial Pleckstrin homology" evidence="2">
    <location>
        <begin position="63"/>
        <end position="156"/>
    </location>
</feature>
<feature type="transmembrane region" description="Helical" evidence="1">
    <location>
        <begin position="40"/>
        <end position="60"/>
    </location>
</feature>